<feature type="compositionally biased region" description="Basic and acidic residues" evidence="3">
    <location>
        <begin position="1"/>
        <end position="10"/>
    </location>
</feature>
<gene>
    <name evidence="4" type="ORF">V6N12_047731</name>
</gene>
<dbReference type="InterPro" id="IPR051992">
    <property type="entry name" value="OxStress_Response_Reg"/>
</dbReference>
<evidence type="ECO:0008006" key="6">
    <source>
        <dbReference type="Google" id="ProtNLM"/>
    </source>
</evidence>
<protein>
    <recommendedName>
        <fullName evidence="6">Oxidative stress 3</fullName>
    </recommendedName>
</protein>
<feature type="region of interest" description="Disordered" evidence="3">
    <location>
        <begin position="111"/>
        <end position="143"/>
    </location>
</feature>
<evidence type="ECO:0000256" key="3">
    <source>
        <dbReference type="SAM" id="MobiDB-lite"/>
    </source>
</evidence>
<comment type="caution">
    <text evidence="4">The sequence shown here is derived from an EMBL/GenBank/DDBJ whole genome shotgun (WGS) entry which is preliminary data.</text>
</comment>
<evidence type="ECO:0000313" key="4">
    <source>
        <dbReference type="EMBL" id="KAK8523203.1"/>
    </source>
</evidence>
<organism evidence="4 5">
    <name type="scientific">Hibiscus sabdariffa</name>
    <name type="common">roselle</name>
    <dbReference type="NCBI Taxonomy" id="183260"/>
    <lineage>
        <taxon>Eukaryota</taxon>
        <taxon>Viridiplantae</taxon>
        <taxon>Streptophyta</taxon>
        <taxon>Embryophyta</taxon>
        <taxon>Tracheophyta</taxon>
        <taxon>Spermatophyta</taxon>
        <taxon>Magnoliopsida</taxon>
        <taxon>eudicotyledons</taxon>
        <taxon>Gunneridae</taxon>
        <taxon>Pentapetalae</taxon>
        <taxon>rosids</taxon>
        <taxon>malvids</taxon>
        <taxon>Malvales</taxon>
        <taxon>Malvaceae</taxon>
        <taxon>Malvoideae</taxon>
        <taxon>Hibiscus</taxon>
    </lineage>
</organism>
<dbReference type="Proteomes" id="UP001472677">
    <property type="component" value="Unassembled WGS sequence"/>
</dbReference>
<sequence length="143" mass="15555">MNMKISKESSFENSENSDTSSIFSSDFVEDDESPATPTSSSSSNGPLYELSEIMAQLPIKRGLSKHYDGKSRSFTSLASIRSIDGVPKKAIPFRGRAKVKSCKSYGWGLDGHHNNSHKAFSPKATISKKGSSRVPFMSSSLAR</sequence>
<dbReference type="PANTHER" id="PTHR33172">
    <property type="entry name" value="OS08G0516900 PROTEIN"/>
    <property type="match status" value="1"/>
</dbReference>
<reference evidence="4 5" key="1">
    <citation type="journal article" date="2024" name="G3 (Bethesda)">
        <title>Genome assembly of Hibiscus sabdariffa L. provides insights into metabolisms of medicinal natural products.</title>
        <authorList>
            <person name="Kim T."/>
        </authorList>
    </citation>
    <scope>NUCLEOTIDE SEQUENCE [LARGE SCALE GENOMIC DNA]</scope>
    <source>
        <strain evidence="4">TK-2024</strain>
        <tissue evidence="4">Old leaves</tissue>
    </source>
</reference>
<accession>A0ABR2CTU4</accession>
<proteinExistence type="predicted"/>
<dbReference type="PANTHER" id="PTHR33172:SF99">
    <property type="entry name" value="COLD INDUCED PROTEIN-LIKE"/>
    <property type="match status" value="1"/>
</dbReference>
<keyword evidence="2" id="KW-0539">Nucleus</keyword>
<comment type="subcellular location">
    <subcellularLocation>
        <location evidence="1">Nucleus</location>
    </subcellularLocation>
</comment>
<feature type="compositionally biased region" description="Low complexity" evidence="3">
    <location>
        <begin position="34"/>
        <end position="43"/>
    </location>
</feature>
<evidence type="ECO:0000256" key="1">
    <source>
        <dbReference type="ARBA" id="ARBA00004123"/>
    </source>
</evidence>
<dbReference type="EMBL" id="JBBPBM010000043">
    <property type="protein sequence ID" value="KAK8523203.1"/>
    <property type="molecule type" value="Genomic_DNA"/>
</dbReference>
<name>A0ABR2CTU4_9ROSI</name>
<keyword evidence="5" id="KW-1185">Reference proteome</keyword>
<feature type="region of interest" description="Disordered" evidence="3">
    <location>
        <begin position="1"/>
        <end position="47"/>
    </location>
</feature>
<evidence type="ECO:0000256" key="2">
    <source>
        <dbReference type="ARBA" id="ARBA00023242"/>
    </source>
</evidence>
<evidence type="ECO:0000313" key="5">
    <source>
        <dbReference type="Proteomes" id="UP001472677"/>
    </source>
</evidence>
<feature type="compositionally biased region" description="Low complexity" evidence="3">
    <location>
        <begin position="11"/>
        <end position="21"/>
    </location>
</feature>